<feature type="domain" description="Archaeal Type IV pilin N-terminal" evidence="3">
    <location>
        <begin position="8"/>
        <end position="78"/>
    </location>
</feature>
<dbReference type="InterPro" id="IPR013783">
    <property type="entry name" value="Ig-like_fold"/>
</dbReference>
<evidence type="ECO:0000256" key="2">
    <source>
        <dbReference type="SAM" id="Phobius"/>
    </source>
</evidence>
<keyword evidence="2" id="KW-0812">Transmembrane</keyword>
<comment type="caution">
    <text evidence="4">The sequence shown here is derived from an EMBL/GenBank/DDBJ whole genome shotgun (WGS) entry which is preliminary data.</text>
</comment>
<feature type="region of interest" description="Disordered" evidence="1">
    <location>
        <begin position="131"/>
        <end position="174"/>
    </location>
</feature>
<dbReference type="Gene3D" id="2.60.40.10">
    <property type="entry name" value="Immunoglobulins"/>
    <property type="match status" value="1"/>
</dbReference>
<dbReference type="Proteomes" id="UP000054387">
    <property type="component" value="Unassembled WGS sequence"/>
</dbReference>
<dbReference type="STRING" id="1514971.AUR64_13260"/>
<evidence type="ECO:0000313" key="5">
    <source>
        <dbReference type="Proteomes" id="UP000054387"/>
    </source>
</evidence>
<protein>
    <recommendedName>
        <fullName evidence="3">Archaeal Type IV pilin N-terminal domain-containing protein</fullName>
    </recommendedName>
</protein>
<feature type="transmembrane region" description="Helical" evidence="2">
    <location>
        <begin position="12"/>
        <end position="35"/>
    </location>
</feature>
<feature type="compositionally biased region" description="Low complexity" evidence="1">
    <location>
        <begin position="131"/>
        <end position="162"/>
    </location>
</feature>
<dbReference type="EMBL" id="LOPU01000029">
    <property type="protein sequence ID" value="KTG08789.1"/>
    <property type="molecule type" value="Genomic_DNA"/>
</dbReference>
<gene>
    <name evidence="4" type="ORF">AUR64_13260</name>
</gene>
<keyword evidence="2" id="KW-1133">Transmembrane helix</keyword>
<proteinExistence type="predicted"/>
<dbReference type="RefSeq" id="WP_058581941.1">
    <property type="nucleotide sequence ID" value="NZ_LOPU01000029.1"/>
</dbReference>
<reference evidence="4 5" key="1">
    <citation type="submission" date="2015-12" db="EMBL/GenBank/DDBJ databases">
        <title>Haloprofundus marisrubri gen. nov., sp. nov., an extremely halophilic archaeon isolated from the Discovery deep brine-seawater interface in the Red Sea.</title>
        <authorList>
            <person name="Zhang G."/>
            <person name="Stingl U."/>
            <person name="Rashid M."/>
        </authorList>
    </citation>
    <scope>NUCLEOTIDE SEQUENCE [LARGE SCALE GENOMIC DNA]</scope>
    <source>
        <strain evidence="4 5">SB9</strain>
    </source>
</reference>
<evidence type="ECO:0000259" key="3">
    <source>
        <dbReference type="Pfam" id="PF07790"/>
    </source>
</evidence>
<evidence type="ECO:0000313" key="4">
    <source>
        <dbReference type="EMBL" id="KTG08789.1"/>
    </source>
</evidence>
<keyword evidence="2" id="KW-0472">Membrane</keyword>
<sequence length="270" mass="28747">MKLDRGQSETVGVVLLLGVVVVITSVGGVAVLAAIDASTPETPPVDIAIEATETDIIVTHGGGGTLDGGHVDVILQTDTDERRYESVFEDEVTPGDEVTLTHEMSGSLTVLVVDTESDSVVARETVVLADSTATETTATPSATPTEAPTETETPTATSTPAETPTPTPEPSPAFFDVRIDDTNSPVGEGETFVVEATVTNRGERADTQEVSLNTFVWWFPAELAGKDVTLEPGESTQVTFRYDVPRWATGHWWVAVSSDDDTEWTRGEVR</sequence>
<accession>A0A0W1R7B9</accession>
<organism evidence="4 5">
    <name type="scientific">Haloprofundus marisrubri</name>
    <dbReference type="NCBI Taxonomy" id="1514971"/>
    <lineage>
        <taxon>Archaea</taxon>
        <taxon>Methanobacteriati</taxon>
        <taxon>Methanobacteriota</taxon>
        <taxon>Stenosarchaea group</taxon>
        <taxon>Halobacteria</taxon>
        <taxon>Halobacteriales</taxon>
        <taxon>Haloferacaceae</taxon>
        <taxon>Haloprofundus</taxon>
    </lineage>
</organism>
<evidence type="ECO:0000256" key="1">
    <source>
        <dbReference type="SAM" id="MobiDB-lite"/>
    </source>
</evidence>
<name>A0A0W1R7B9_9EURY</name>
<dbReference type="AlphaFoldDB" id="A0A0W1R7B9"/>
<dbReference type="InterPro" id="IPR012859">
    <property type="entry name" value="Pilin_N_archaeal"/>
</dbReference>
<dbReference type="Pfam" id="PF07790">
    <property type="entry name" value="Pilin_N"/>
    <property type="match status" value="1"/>
</dbReference>
<keyword evidence="5" id="KW-1185">Reference proteome</keyword>